<dbReference type="RefSeq" id="WP_358348303.1">
    <property type="nucleotide sequence ID" value="NZ_JBEZFP010000005.1"/>
</dbReference>
<accession>A0ABV3D9N8</accession>
<protein>
    <recommendedName>
        <fullName evidence="1">DUF7700 domain-containing protein</fullName>
    </recommendedName>
</protein>
<dbReference type="InterPro" id="IPR056117">
    <property type="entry name" value="DUF7700"/>
</dbReference>
<dbReference type="Pfam" id="PF24777">
    <property type="entry name" value="DUF7700"/>
    <property type="match status" value="1"/>
</dbReference>
<keyword evidence="3" id="KW-1185">Reference proteome</keyword>
<comment type="caution">
    <text evidence="2">The sequence shown here is derived from an EMBL/GenBank/DDBJ whole genome shotgun (WGS) entry which is preliminary data.</text>
</comment>
<feature type="domain" description="DUF7700" evidence="1">
    <location>
        <begin position="30"/>
        <end position="171"/>
    </location>
</feature>
<name>A0ABV3D9N8_9ACTN</name>
<dbReference type="EMBL" id="JBEZFP010000005">
    <property type="protein sequence ID" value="MEU8132453.1"/>
    <property type="molecule type" value="Genomic_DNA"/>
</dbReference>
<evidence type="ECO:0000313" key="2">
    <source>
        <dbReference type="EMBL" id="MEU8132453.1"/>
    </source>
</evidence>
<dbReference type="Proteomes" id="UP001551482">
    <property type="component" value="Unassembled WGS sequence"/>
</dbReference>
<evidence type="ECO:0000313" key="3">
    <source>
        <dbReference type="Proteomes" id="UP001551482"/>
    </source>
</evidence>
<gene>
    <name evidence="2" type="ORF">AB0C36_03005</name>
</gene>
<reference evidence="2 3" key="1">
    <citation type="submission" date="2024-06" db="EMBL/GenBank/DDBJ databases">
        <title>The Natural Products Discovery Center: Release of the First 8490 Sequenced Strains for Exploring Actinobacteria Biosynthetic Diversity.</title>
        <authorList>
            <person name="Kalkreuter E."/>
            <person name="Kautsar S.A."/>
            <person name="Yang D."/>
            <person name="Bader C.D."/>
            <person name="Teijaro C.N."/>
            <person name="Fluegel L."/>
            <person name="Davis C.M."/>
            <person name="Simpson J.R."/>
            <person name="Lauterbach L."/>
            <person name="Steele A.D."/>
            <person name="Gui C."/>
            <person name="Meng S."/>
            <person name="Li G."/>
            <person name="Viehrig K."/>
            <person name="Ye F."/>
            <person name="Su P."/>
            <person name="Kiefer A.F."/>
            <person name="Nichols A."/>
            <person name="Cepeda A.J."/>
            <person name="Yan W."/>
            <person name="Fan B."/>
            <person name="Jiang Y."/>
            <person name="Adhikari A."/>
            <person name="Zheng C.-J."/>
            <person name="Schuster L."/>
            <person name="Cowan T.M."/>
            <person name="Smanski M.J."/>
            <person name="Chevrette M.G."/>
            <person name="De Carvalho L.P.S."/>
            <person name="Shen B."/>
        </authorList>
    </citation>
    <scope>NUCLEOTIDE SEQUENCE [LARGE SCALE GENOMIC DNA]</scope>
    <source>
        <strain evidence="2 3">NPDC048946</strain>
    </source>
</reference>
<evidence type="ECO:0000259" key="1">
    <source>
        <dbReference type="Pfam" id="PF24777"/>
    </source>
</evidence>
<proteinExistence type="predicted"/>
<sequence>MSAAFETGPTVGAVYGIPPQPPIAENTRVLDAGAVRIGVEYRDVRPDDLRAAYAGNADQLAELAEKSPAGGFSDEGVSVHVFDAEDGHEYLRFDLFDGEPHYHYNHRTGPDGEVVNNVVPFDVTAGGDMLEWAFERLRTRLPEMLTKAGGGELAAKVDAALLEPVLTEAQAMALAARAAYRRVAGA</sequence>
<organism evidence="2 3">
    <name type="scientific">Streptodolium elevatio</name>
    <dbReference type="NCBI Taxonomy" id="3157996"/>
    <lineage>
        <taxon>Bacteria</taxon>
        <taxon>Bacillati</taxon>
        <taxon>Actinomycetota</taxon>
        <taxon>Actinomycetes</taxon>
        <taxon>Kitasatosporales</taxon>
        <taxon>Streptomycetaceae</taxon>
        <taxon>Streptodolium</taxon>
    </lineage>
</organism>